<keyword evidence="2" id="KW-0378">Hydrolase</keyword>
<keyword evidence="3" id="KW-0255">Endonuclease</keyword>
<evidence type="ECO:0000313" key="4">
    <source>
        <dbReference type="Proteomes" id="UP000769780"/>
    </source>
</evidence>
<dbReference type="Proteomes" id="UP000769780">
    <property type="component" value="Unassembled WGS sequence"/>
</dbReference>
<dbReference type="SUPFAM" id="SSF54060">
    <property type="entry name" value="His-Me finger endonucleases"/>
    <property type="match status" value="1"/>
</dbReference>
<dbReference type="InterPro" id="IPR044925">
    <property type="entry name" value="His-Me_finger_sf"/>
</dbReference>
<name>A0ABS7K3J0_9BACI</name>
<dbReference type="EMBL" id="JACWFH010000008">
    <property type="protein sequence ID" value="MBY0096680.1"/>
    <property type="molecule type" value="Genomic_DNA"/>
</dbReference>
<comment type="caution">
    <text evidence="3">The sequence shown here is derived from an EMBL/GenBank/DDBJ whole genome shotgun (WGS) entry which is preliminary data.</text>
</comment>
<evidence type="ECO:0000256" key="2">
    <source>
        <dbReference type="ARBA" id="ARBA00022801"/>
    </source>
</evidence>
<reference evidence="3 4" key="1">
    <citation type="submission" date="2020-07" db="EMBL/GenBank/DDBJ databases">
        <title>Fungal Genomes of the International Space Station.</title>
        <authorList>
            <person name="Seuylemezian A."/>
            <person name="Singh N.K."/>
            <person name="Wood J."/>
            <person name="Venkateswaran K."/>
        </authorList>
    </citation>
    <scope>NUCLEOTIDE SEQUENCE [LARGE SCALE GENOMIC DNA]</scope>
    <source>
        <strain evidence="3 4">PL-B2</strain>
    </source>
</reference>
<keyword evidence="4" id="KW-1185">Reference proteome</keyword>
<dbReference type="PANTHER" id="PTHR33607:SF2">
    <property type="entry name" value="ENDONUCLEASE-1"/>
    <property type="match status" value="1"/>
</dbReference>
<organism evidence="3 4">
    <name type="scientific">Mesobacillus maritimus</name>
    <dbReference type="NCBI Taxonomy" id="1643336"/>
    <lineage>
        <taxon>Bacteria</taxon>
        <taxon>Bacillati</taxon>
        <taxon>Bacillota</taxon>
        <taxon>Bacilli</taxon>
        <taxon>Bacillales</taxon>
        <taxon>Bacillaceae</taxon>
        <taxon>Mesobacillus</taxon>
    </lineage>
</organism>
<gene>
    <name evidence="3" type="ORF">H0185_07655</name>
</gene>
<protein>
    <submittedName>
        <fullName evidence="3">Endonuclease</fullName>
    </submittedName>
</protein>
<sequence>MNFLRANKRRILTDQELYFSEKQNQIDINHYYDSLLNHHSIDYLSINLTRLLTQTHKNHVPYFISKDLYLYTWVDLYPDGTVKSIYSGEEKDPASLIVKDHEIIQEKYDEFMRALRQVDQHQFLSLKELRSIEWKYKFNTEHIVPQSWFHSLEPMKGDLHHLFTCQPDCNIARSNFPYADFTFYTPESETESIQNHCGVTMNERFEPEHGKGKIARAMLYFLLRYPLAIKKSFRGLIDIPLLIQWHQQFPITLYEKHRNQSIYMIQGNRNPFIDFPELVEAVHFR</sequence>
<dbReference type="InterPro" id="IPR007346">
    <property type="entry name" value="Endonuclease-I"/>
</dbReference>
<dbReference type="Pfam" id="PF04231">
    <property type="entry name" value="Endonuclease_1"/>
    <property type="match status" value="1"/>
</dbReference>
<evidence type="ECO:0000313" key="3">
    <source>
        <dbReference type="EMBL" id="MBY0096680.1"/>
    </source>
</evidence>
<dbReference type="GO" id="GO:0004519">
    <property type="term" value="F:endonuclease activity"/>
    <property type="evidence" value="ECO:0007669"/>
    <property type="project" value="UniProtKB-KW"/>
</dbReference>
<accession>A0ABS7K3J0</accession>
<proteinExistence type="predicted"/>
<dbReference type="PANTHER" id="PTHR33607">
    <property type="entry name" value="ENDONUCLEASE-1"/>
    <property type="match status" value="1"/>
</dbReference>
<keyword evidence="1" id="KW-0540">Nuclease</keyword>
<evidence type="ECO:0000256" key="1">
    <source>
        <dbReference type="ARBA" id="ARBA00022722"/>
    </source>
</evidence>